<gene>
    <name evidence="2" type="ORF">MIP_00457</name>
</gene>
<name>J9WCZ1_MYCIP</name>
<accession>J9WCZ1</accession>
<dbReference type="AlphaFoldDB" id="J9WCZ1"/>
<feature type="region of interest" description="Disordered" evidence="1">
    <location>
        <begin position="1"/>
        <end position="57"/>
    </location>
</feature>
<evidence type="ECO:0000313" key="3">
    <source>
        <dbReference type="Proteomes" id="UP000007329"/>
    </source>
</evidence>
<reference evidence="2 3" key="1">
    <citation type="journal article" date="2007" name="PLoS ONE">
        <title>Molecular analysis of a leprosy immunotherapeutic bacillus provides insights into Mycobacterium evolution.</title>
        <authorList>
            <person name="Ahmed N."/>
            <person name="Saini V."/>
            <person name="Raghuvanshi S."/>
            <person name="Khurana J.P."/>
            <person name="Tyagi A.K."/>
            <person name="Tyagi A.K."/>
            <person name="Hasnain S.E."/>
        </authorList>
    </citation>
    <scope>NUCLEOTIDE SEQUENCE [LARGE SCALE GENOMIC DNA]</scope>
    <source>
        <strain evidence="2">MTCC 9506</strain>
    </source>
</reference>
<dbReference type="EMBL" id="CP002275">
    <property type="protein sequence ID" value="AFS12317.1"/>
    <property type="molecule type" value="Genomic_DNA"/>
</dbReference>
<feature type="compositionally biased region" description="Basic residues" evidence="1">
    <location>
        <begin position="180"/>
        <end position="189"/>
    </location>
</feature>
<feature type="region of interest" description="Disordered" evidence="1">
    <location>
        <begin position="150"/>
        <end position="207"/>
    </location>
</feature>
<feature type="region of interest" description="Disordered" evidence="1">
    <location>
        <begin position="98"/>
        <end position="130"/>
    </location>
</feature>
<dbReference type="Proteomes" id="UP000007329">
    <property type="component" value="Chromosome"/>
</dbReference>
<evidence type="ECO:0000313" key="2">
    <source>
        <dbReference type="EMBL" id="AFS12317.1"/>
    </source>
</evidence>
<dbReference type="KEGG" id="mid:MIP_00457"/>
<feature type="compositionally biased region" description="Basic residues" evidence="1">
    <location>
        <begin position="16"/>
        <end position="43"/>
    </location>
</feature>
<sequence>MLRRHGGWWPQGRGGGGRRGRRCPALRRSGRPGRGGGRGRGRWPRGGVGPVRRGARRAGRRSFLRGLQTVPQEFVALVHGLLRCRAVGRRAVLRDKRHGPACDAGRDQYRSSISSRGRRGNPQTRPGSLRDRRAAAIAALSTSIPGVGAVTTGTAKRQQQTYRGPSIEAASARWKAGRGGNHRPAPRHRTSADQRQPRNLRGCPPTV</sequence>
<protein>
    <submittedName>
        <fullName evidence="2">Uncharacterized protein</fullName>
    </submittedName>
</protein>
<feature type="compositionally biased region" description="Basic and acidic residues" evidence="1">
    <location>
        <begin position="98"/>
        <end position="109"/>
    </location>
</feature>
<reference evidence="2 3" key="2">
    <citation type="journal article" date="2012" name="Nucleic Acids Res.">
        <title>Massive gene acquisitions in Mycobacterium indicus pranii provide a perspective on mycobacterial evolution.</title>
        <authorList>
            <person name="Saini V."/>
            <person name="Raghuvanshi S."/>
            <person name="Khurana J.P."/>
            <person name="Ahmed N."/>
            <person name="Hasnain S.E."/>
            <person name="Tyagi A.K."/>
            <person name="Tyagi A.K."/>
        </authorList>
    </citation>
    <scope>NUCLEOTIDE SEQUENCE [LARGE SCALE GENOMIC DNA]</scope>
    <source>
        <strain evidence="3">DSM 45239 / MTCC 9506</strain>
    </source>
</reference>
<feature type="compositionally biased region" description="Polar residues" evidence="1">
    <location>
        <begin position="151"/>
        <end position="163"/>
    </location>
</feature>
<proteinExistence type="predicted"/>
<organism evidence="2 3">
    <name type="scientific">Mycobacterium indicus pranii (strain DSM 45239 / MTCC 9506)</name>
    <dbReference type="NCBI Taxonomy" id="1232724"/>
    <lineage>
        <taxon>Bacteria</taxon>
        <taxon>Bacillati</taxon>
        <taxon>Actinomycetota</taxon>
        <taxon>Actinomycetes</taxon>
        <taxon>Mycobacteriales</taxon>
        <taxon>Mycobacteriaceae</taxon>
        <taxon>Mycobacterium</taxon>
        <taxon>Mycobacterium avium complex (MAC)</taxon>
    </lineage>
</organism>
<evidence type="ECO:0000256" key="1">
    <source>
        <dbReference type="SAM" id="MobiDB-lite"/>
    </source>
</evidence>
<dbReference type="PATRIC" id="fig|1232724.3.peg.339"/>
<dbReference type="HOGENOM" id="CLU_1336277_0_0_11"/>